<dbReference type="Gene3D" id="3.40.1620.60">
    <property type="match status" value="1"/>
</dbReference>
<dbReference type="Pfam" id="PF13688">
    <property type="entry name" value="Reprolysin_5"/>
    <property type="match status" value="1"/>
</dbReference>
<feature type="binding site" evidence="5">
    <location>
        <position position="343"/>
    </location>
    <ligand>
        <name>Zn(2+)</name>
        <dbReference type="ChEBI" id="CHEBI:29105"/>
        <note>catalytic</note>
    </ligand>
</feature>
<comment type="caution">
    <text evidence="5">Lacks conserved residue(s) required for the propagation of feature annotation.</text>
</comment>
<dbReference type="AlphaFoldDB" id="A0A224YQA6"/>
<dbReference type="SUPFAM" id="SSF55486">
    <property type="entry name" value="Metalloproteases ('zincins'), catalytic domain"/>
    <property type="match status" value="1"/>
</dbReference>
<dbReference type="PROSITE" id="PS50215">
    <property type="entry name" value="ADAM_MEPRO"/>
    <property type="match status" value="1"/>
</dbReference>
<evidence type="ECO:0000256" key="3">
    <source>
        <dbReference type="ARBA" id="ARBA00022833"/>
    </source>
</evidence>
<evidence type="ECO:0000256" key="2">
    <source>
        <dbReference type="ARBA" id="ARBA00022801"/>
    </source>
</evidence>
<dbReference type="CDD" id="cd04272">
    <property type="entry name" value="ZnMc_salivary_gland_MPs"/>
    <property type="match status" value="1"/>
</dbReference>
<keyword evidence="2" id="KW-0378">Hydrolase</keyword>
<dbReference type="GO" id="GO:0004222">
    <property type="term" value="F:metalloendopeptidase activity"/>
    <property type="evidence" value="ECO:0007669"/>
    <property type="project" value="InterPro"/>
</dbReference>
<proteinExistence type="predicted"/>
<evidence type="ECO:0000313" key="8">
    <source>
        <dbReference type="EMBL" id="MAA16020.1"/>
    </source>
</evidence>
<feature type="signal peptide" evidence="6">
    <location>
        <begin position="1"/>
        <end position="21"/>
    </location>
</feature>
<protein>
    <submittedName>
        <fullName evidence="8">Reprolysin</fullName>
    </submittedName>
</protein>
<feature type="chain" id="PRO_5012397960" evidence="6">
    <location>
        <begin position="22"/>
        <end position="505"/>
    </location>
</feature>
<reference evidence="8" key="1">
    <citation type="journal article" date="2017" name="Parasit. Vectors">
        <title>Sialotranscriptomics of Rhipicephalus zambeziensis reveals intricate expression profiles of secretory proteins and suggests tight temporal transcriptional regulation during blood-feeding.</title>
        <authorList>
            <person name="de Castro M.H."/>
            <person name="de Klerk D."/>
            <person name="Pienaar R."/>
            <person name="Rees D.J.G."/>
            <person name="Mans B.J."/>
        </authorList>
    </citation>
    <scope>NUCLEOTIDE SEQUENCE</scope>
    <source>
        <tissue evidence="8">Salivary glands</tissue>
    </source>
</reference>
<dbReference type="PANTHER" id="PTHR11905:SF159">
    <property type="entry name" value="ADAM METALLOPROTEASE"/>
    <property type="match status" value="1"/>
</dbReference>
<keyword evidence="6" id="KW-0732">Signal</keyword>
<keyword evidence="4" id="KW-0482">Metalloprotease</keyword>
<evidence type="ECO:0000256" key="1">
    <source>
        <dbReference type="ARBA" id="ARBA00022670"/>
    </source>
</evidence>
<keyword evidence="1" id="KW-0645">Protease</keyword>
<dbReference type="InterPro" id="IPR034030">
    <property type="entry name" value="ZnMc_salivary_gland_MPs"/>
</dbReference>
<dbReference type="InterPro" id="IPR001590">
    <property type="entry name" value="Peptidase_M12B"/>
</dbReference>
<dbReference type="GO" id="GO:0046872">
    <property type="term" value="F:metal ion binding"/>
    <property type="evidence" value="ECO:0007669"/>
    <property type="project" value="UniProtKB-KW"/>
</dbReference>
<keyword evidence="5" id="KW-0479">Metal-binding</keyword>
<feature type="binding site" evidence="5">
    <location>
        <position position="337"/>
    </location>
    <ligand>
        <name>Zn(2+)</name>
        <dbReference type="ChEBI" id="CHEBI:29105"/>
        <note>catalytic</note>
    </ligand>
</feature>
<keyword evidence="3 5" id="KW-0862">Zinc</keyword>
<evidence type="ECO:0000256" key="6">
    <source>
        <dbReference type="SAM" id="SignalP"/>
    </source>
</evidence>
<feature type="active site" evidence="5">
    <location>
        <position position="334"/>
    </location>
</feature>
<dbReference type="PANTHER" id="PTHR11905">
    <property type="entry name" value="ADAM A DISINTEGRIN AND METALLOPROTEASE DOMAIN"/>
    <property type="match status" value="1"/>
</dbReference>
<name>A0A224YQA6_9ACAR</name>
<evidence type="ECO:0000256" key="4">
    <source>
        <dbReference type="ARBA" id="ARBA00023049"/>
    </source>
</evidence>
<dbReference type="Gene3D" id="3.40.390.10">
    <property type="entry name" value="Collagenase (Catalytic Domain)"/>
    <property type="match status" value="1"/>
</dbReference>
<dbReference type="EMBL" id="GFPF01004874">
    <property type="protein sequence ID" value="MAA16020.1"/>
    <property type="molecule type" value="Transcribed_RNA"/>
</dbReference>
<sequence>MESISFVSFVQFLFVIQTYEAAQLPKYQALVYPEVFDGRDEYTKLLKINDEISLNLEPSSVLHENFFVRSYRDGVAEHQYYDVEALQKNFYHDKRHLAAVILSQEDGTLQVEGVIGPNLKIRPTESAERSEHGRRAHLIESIEEADPVRAYGKRWEDVAKVDERAGTPKTGFDSTKYNVRHIYPEIFVVCDTWFHSGFRTNESMIEYLMVTFEVVNIRYSLTRFPNIQLVLMGIELSHWKQEHKYYKYVGGDDIDGYASLLNLVTFLNEASERYRMFDLVYFATGYDMVILDRTKREESLGGYAFVASACTDHRVQLGEDRAHTYKGIRTTAHEVAHTLGCSHDGTSAPGVAKAFTPDSLGCPWEDGYIMSYKEEDSRSMKFSSCCQYDMRRMSWSYEGACLHINNTDLMPINWKNVSALPGTFLTKDLQCRLTYPELYRTRHLPNMGWGCRAYCSVPGYQFGGADYYWPMYLIDGSPCESYENNICLNGDCVRNLTYERRQRRY</sequence>
<evidence type="ECO:0000259" key="7">
    <source>
        <dbReference type="PROSITE" id="PS50215"/>
    </source>
</evidence>
<dbReference type="InterPro" id="IPR024079">
    <property type="entry name" value="MetalloPept_cat_dom_sf"/>
</dbReference>
<organism evidence="8">
    <name type="scientific">Rhipicephalus zambeziensis</name>
    <dbReference type="NCBI Taxonomy" id="60191"/>
    <lineage>
        <taxon>Eukaryota</taxon>
        <taxon>Metazoa</taxon>
        <taxon>Ecdysozoa</taxon>
        <taxon>Arthropoda</taxon>
        <taxon>Chelicerata</taxon>
        <taxon>Arachnida</taxon>
        <taxon>Acari</taxon>
        <taxon>Parasitiformes</taxon>
        <taxon>Ixodida</taxon>
        <taxon>Ixodoidea</taxon>
        <taxon>Ixodidae</taxon>
        <taxon>Rhipicephalinae</taxon>
        <taxon>Rhipicephalus</taxon>
        <taxon>Rhipicephalus</taxon>
    </lineage>
</organism>
<evidence type="ECO:0000256" key="5">
    <source>
        <dbReference type="PROSITE-ProRule" id="PRU00276"/>
    </source>
</evidence>
<feature type="domain" description="Peptidase M12B" evidence="7">
    <location>
        <begin position="182"/>
        <end position="406"/>
    </location>
</feature>
<dbReference type="GO" id="GO:0006509">
    <property type="term" value="P:membrane protein ectodomain proteolysis"/>
    <property type="evidence" value="ECO:0007669"/>
    <property type="project" value="TreeGrafter"/>
</dbReference>
<accession>A0A224YQA6</accession>
<feature type="binding site" evidence="5">
    <location>
        <position position="333"/>
    </location>
    <ligand>
        <name>Zn(2+)</name>
        <dbReference type="ChEBI" id="CHEBI:29105"/>
        <note>catalytic</note>
    </ligand>
</feature>